<reference evidence="2" key="1">
    <citation type="submission" date="2021-02" db="EMBL/GenBank/DDBJ databases">
        <authorList>
            <person name="Nowell W R."/>
        </authorList>
    </citation>
    <scope>NUCLEOTIDE SEQUENCE</scope>
</reference>
<dbReference type="Proteomes" id="UP000663829">
    <property type="component" value="Unassembled WGS sequence"/>
</dbReference>
<evidence type="ECO:0000313" key="2">
    <source>
        <dbReference type="EMBL" id="CAF1429045.1"/>
    </source>
</evidence>
<dbReference type="EMBL" id="CAJNOQ010018457">
    <property type="protein sequence ID" value="CAF1429045.1"/>
    <property type="molecule type" value="Genomic_DNA"/>
</dbReference>
<name>A0A815NFY6_9BILA</name>
<evidence type="ECO:0000313" key="4">
    <source>
        <dbReference type="EMBL" id="CAF4308349.1"/>
    </source>
</evidence>
<accession>A0A815NFY6</accession>
<dbReference type="Proteomes" id="UP000682733">
    <property type="component" value="Unassembled WGS sequence"/>
</dbReference>
<dbReference type="EMBL" id="CAJOBA010043412">
    <property type="protein sequence ID" value="CAF4148967.1"/>
    <property type="molecule type" value="Genomic_DNA"/>
</dbReference>
<comment type="caution">
    <text evidence="2">The sequence shown here is derived from an EMBL/GenBank/DDBJ whole genome shotgun (WGS) entry which is preliminary data.</text>
</comment>
<dbReference type="OrthoDB" id="10055935at2759"/>
<dbReference type="EMBL" id="CAJNOK010021789">
    <property type="protein sequence ID" value="CAF1337725.1"/>
    <property type="molecule type" value="Genomic_DNA"/>
</dbReference>
<dbReference type="EMBL" id="CAJOBC010083887">
    <property type="protein sequence ID" value="CAF4308349.1"/>
    <property type="molecule type" value="Genomic_DNA"/>
</dbReference>
<gene>
    <name evidence="2" type="ORF">GPM918_LOCUS33934</name>
    <name evidence="1" type="ORF">OVA965_LOCUS30193</name>
    <name evidence="4" type="ORF">SRO942_LOCUS34626</name>
    <name evidence="3" type="ORF">TMI583_LOCUS30988</name>
</gene>
<dbReference type="Proteomes" id="UP000677228">
    <property type="component" value="Unassembled WGS sequence"/>
</dbReference>
<evidence type="ECO:0000313" key="5">
    <source>
        <dbReference type="Proteomes" id="UP000663829"/>
    </source>
</evidence>
<sequence length="184" mass="21535">MSCSIPTGDQNGGGFSAGASNSYVPNYKPYSTTNQVEPYANFYPVIKKGPNYLKYCVGLLHNHEKPYNTKEIIKKYTSGTNMSFKEIEMYERQYKFFIPSFTSTSKTKPFLANTIFHIDITPEWNTFCIEIDSSMSDYNEDEILLSCYNIYEYKRSEMVNNKRYIKLTLLNYETNFDVYRDRIV</sequence>
<proteinExistence type="predicted"/>
<dbReference type="Proteomes" id="UP000681722">
    <property type="component" value="Unassembled WGS sequence"/>
</dbReference>
<keyword evidence="5" id="KW-1185">Reference proteome</keyword>
<evidence type="ECO:0000313" key="3">
    <source>
        <dbReference type="EMBL" id="CAF4148967.1"/>
    </source>
</evidence>
<dbReference type="AlphaFoldDB" id="A0A815NFY6"/>
<protein>
    <submittedName>
        <fullName evidence="2">Uncharacterized protein</fullName>
    </submittedName>
</protein>
<evidence type="ECO:0000313" key="1">
    <source>
        <dbReference type="EMBL" id="CAF1337725.1"/>
    </source>
</evidence>
<organism evidence="2 5">
    <name type="scientific">Didymodactylos carnosus</name>
    <dbReference type="NCBI Taxonomy" id="1234261"/>
    <lineage>
        <taxon>Eukaryota</taxon>
        <taxon>Metazoa</taxon>
        <taxon>Spiralia</taxon>
        <taxon>Gnathifera</taxon>
        <taxon>Rotifera</taxon>
        <taxon>Eurotatoria</taxon>
        <taxon>Bdelloidea</taxon>
        <taxon>Philodinida</taxon>
        <taxon>Philodinidae</taxon>
        <taxon>Didymodactylos</taxon>
    </lineage>
</organism>